<keyword evidence="1" id="KW-0812">Transmembrane</keyword>
<organism evidence="2 3">
    <name type="scientific">Nocardioides salarius</name>
    <dbReference type="NCBI Taxonomy" id="374513"/>
    <lineage>
        <taxon>Bacteria</taxon>
        <taxon>Bacillati</taxon>
        <taxon>Actinomycetota</taxon>
        <taxon>Actinomycetes</taxon>
        <taxon>Propionibacteriales</taxon>
        <taxon>Nocardioidaceae</taxon>
        <taxon>Nocardioides</taxon>
    </lineage>
</organism>
<evidence type="ECO:0000256" key="1">
    <source>
        <dbReference type="SAM" id="Phobius"/>
    </source>
</evidence>
<evidence type="ECO:0000313" key="2">
    <source>
        <dbReference type="EMBL" id="MBM7508413.1"/>
    </source>
</evidence>
<evidence type="ECO:0000313" key="3">
    <source>
        <dbReference type="Proteomes" id="UP000732378"/>
    </source>
</evidence>
<gene>
    <name evidence="2" type="ORF">JOE61_002227</name>
</gene>
<reference evidence="2 3" key="1">
    <citation type="submission" date="2021-01" db="EMBL/GenBank/DDBJ databases">
        <title>Sequencing the genomes of 1000 actinobacteria strains.</title>
        <authorList>
            <person name="Klenk H.-P."/>
        </authorList>
    </citation>
    <scope>NUCLEOTIDE SEQUENCE [LARGE SCALE GENOMIC DNA]</scope>
    <source>
        <strain evidence="2 3">DSM 18239</strain>
    </source>
</reference>
<sequence length="443" mass="45719">MSTVDDLRSTLEDRARAVDDPGASPRVVAVHERVRGLRRRRRATAGALAAVVLAAGVGLATLDPVGGDGPEPAEGPRTVGGQAVPATVSVLGRGYELSDEVTVGTGERTVRVALEPSEELRVVSLAASDLDGGSATLLDHRRGVARVLGSGSVQPPVPVYPGTGGLRVVLDGLGPDAEVGLAVYDQTGPGSGAVVGPDDVALFRPSAFGEELLAAGFSGVDGADPSQLTVRLDLDQRQVVRVATFCTAATRGLWLSVDLDGRPAYSRGSCDDEGMADLPGGWTSQERGLARGEHTLRAYLTRGADGPEVDDPTAVIGIGAYPEPATTTVAGTSVDRVVERDGRLWELEGALTATEDGEPFTRRIEADAEPVLVGFAFDGGIAGLEAEPVRGGGVGLTSDLVGSPRGGSSIAGQLLAGDTYEVRLYEDRGRPFEGSILLYRPVA</sequence>
<name>A0ABS2MB55_9ACTN</name>
<proteinExistence type="predicted"/>
<dbReference type="EMBL" id="JAFBBZ010000001">
    <property type="protein sequence ID" value="MBM7508413.1"/>
    <property type="molecule type" value="Genomic_DNA"/>
</dbReference>
<dbReference type="Proteomes" id="UP000732378">
    <property type="component" value="Unassembled WGS sequence"/>
</dbReference>
<keyword evidence="1" id="KW-1133">Transmembrane helix</keyword>
<comment type="caution">
    <text evidence="2">The sequence shown here is derived from an EMBL/GenBank/DDBJ whole genome shotgun (WGS) entry which is preliminary data.</text>
</comment>
<protein>
    <submittedName>
        <fullName evidence="2">Uncharacterized protein</fullName>
    </submittedName>
</protein>
<accession>A0ABS2MB55</accession>
<feature type="transmembrane region" description="Helical" evidence="1">
    <location>
        <begin position="43"/>
        <end position="62"/>
    </location>
</feature>
<keyword evidence="1" id="KW-0472">Membrane</keyword>
<keyword evidence="3" id="KW-1185">Reference proteome</keyword>
<dbReference type="RefSeq" id="WP_193669520.1">
    <property type="nucleotide sequence ID" value="NZ_JACDTV010000009.1"/>
</dbReference>